<keyword evidence="7" id="KW-0539">Nucleus</keyword>
<evidence type="ECO:0000256" key="3">
    <source>
        <dbReference type="ARBA" id="ARBA00022816"/>
    </source>
</evidence>
<dbReference type="EMBL" id="ML977326">
    <property type="protein sequence ID" value="KAF2114207.1"/>
    <property type="molecule type" value="Genomic_DNA"/>
</dbReference>
<keyword evidence="3" id="KW-0509">mRNA transport</keyword>
<dbReference type="InterPro" id="IPR037700">
    <property type="entry name" value="NUP88/NUP82"/>
</dbReference>
<dbReference type="GO" id="GO:0000056">
    <property type="term" value="P:ribosomal small subunit export from nucleus"/>
    <property type="evidence" value="ECO:0007669"/>
    <property type="project" value="InterPro"/>
</dbReference>
<comment type="subcellular location">
    <subcellularLocation>
        <location evidence="1">Nucleus</location>
        <location evidence="1">Nuclear pore complex</location>
    </subcellularLocation>
</comment>
<keyword evidence="6" id="KW-0906">Nuclear pore complex</keyword>
<dbReference type="AlphaFoldDB" id="A0A6A5Z5U7"/>
<evidence type="ECO:0000313" key="10">
    <source>
        <dbReference type="Proteomes" id="UP000799770"/>
    </source>
</evidence>
<dbReference type="SUPFAM" id="SSF50978">
    <property type="entry name" value="WD40 repeat-like"/>
    <property type="match status" value="1"/>
</dbReference>
<keyword evidence="5" id="KW-0811">Translocation</keyword>
<proteinExistence type="predicted"/>
<evidence type="ECO:0000256" key="1">
    <source>
        <dbReference type="ARBA" id="ARBA00004567"/>
    </source>
</evidence>
<gene>
    <name evidence="9" type="ORF">BDV96DRAFT_613440</name>
</gene>
<organism evidence="9 10">
    <name type="scientific">Lophiotrema nucula</name>
    <dbReference type="NCBI Taxonomy" id="690887"/>
    <lineage>
        <taxon>Eukaryota</taxon>
        <taxon>Fungi</taxon>
        <taxon>Dikarya</taxon>
        <taxon>Ascomycota</taxon>
        <taxon>Pezizomycotina</taxon>
        <taxon>Dothideomycetes</taxon>
        <taxon>Pleosporomycetidae</taxon>
        <taxon>Pleosporales</taxon>
        <taxon>Lophiotremataceae</taxon>
        <taxon>Lophiotrema</taxon>
    </lineage>
</organism>
<keyword evidence="4" id="KW-0653">Protein transport</keyword>
<dbReference type="GO" id="GO:0017056">
    <property type="term" value="F:structural constituent of nuclear pore"/>
    <property type="evidence" value="ECO:0007669"/>
    <property type="project" value="InterPro"/>
</dbReference>
<evidence type="ECO:0000256" key="2">
    <source>
        <dbReference type="ARBA" id="ARBA00022448"/>
    </source>
</evidence>
<evidence type="ECO:0000256" key="4">
    <source>
        <dbReference type="ARBA" id="ARBA00022927"/>
    </source>
</evidence>
<evidence type="ECO:0000313" key="9">
    <source>
        <dbReference type="EMBL" id="KAF2114207.1"/>
    </source>
</evidence>
<evidence type="ECO:0000256" key="5">
    <source>
        <dbReference type="ARBA" id="ARBA00023010"/>
    </source>
</evidence>
<protein>
    <recommendedName>
        <fullName evidence="11">Nuclear pore complex protein An-Nup82</fullName>
    </recommendedName>
</protein>
<evidence type="ECO:0000256" key="7">
    <source>
        <dbReference type="ARBA" id="ARBA00023242"/>
    </source>
</evidence>
<keyword evidence="2" id="KW-0813">Transport</keyword>
<name>A0A6A5Z5U7_9PLEO</name>
<keyword evidence="10" id="KW-1185">Reference proteome</keyword>
<dbReference type="GO" id="GO:0006406">
    <property type="term" value="P:mRNA export from nucleus"/>
    <property type="evidence" value="ECO:0007669"/>
    <property type="project" value="TreeGrafter"/>
</dbReference>
<dbReference type="OrthoDB" id="341482at2759"/>
<dbReference type="PANTHER" id="PTHR13257">
    <property type="entry name" value="NUCLEOPORIN NUP84-RELATED"/>
    <property type="match status" value="1"/>
</dbReference>
<sequence>MPKVVSYTPPWLQRGHPGYDLFAKAAPSSKNASGPQRTIATRDSEVFVAVGKEIRWADLAKLKESYEANNDNLSSSRSRRLASPSDNATYRTLKISVPLPIKRLAVSPLGDYLAVSTSHTVHIVILPDSSLLDAGDDSPIKPKTFQVGPTAHVLEESPVASLLWHPLGYHGHCLVTITVAGVLRLWELHRSDRSSFSEPTLSIDLTKLANATSDKVDLSASRLGASKGFSPDSVELEVAAACFGDFPESQGVHGWAPMTLWVAMVEGDLYALCPLLPSKWQLPNNDDQESVLQTLATSIQCNLADLEDDSKATPEERDTASKQLSWWSDIQYQEPFREHTTLGDPVDVFIRPDNVSAYPLLQGPFSLSPELDEFELTDIIVYSLKTFSDGTEDEPAEGLPAAAICLLTDTARVHVCLDLEGVVGRWLPSETDGFTGAEAPEHILIVAETLLLANDQESSYNQTITQDVHKDFSFFVSHGSGIYYVSLESWITALEAELSVPSNEGIDFRLERLLGSTSTKVERCLEAPGQSKNREQVTSCVVIEDGNVGYLLLTTYDSEPSAVILDAPDNDFPSEQDLAQEYANEGMPVEMRPSYQPPKEFWEHSQLLRVINDKISSRQRASLKEELRLSPANLLLLVEAHKVLSQETQHLQTAVADLFRRCERLRDEFQDQIYRTAQLATKIDNATGNDEDPSDSSSETGGNAKFEERIDKVKSRQAELNARYESLRRRMANVGGPELSEKEAGWMDELSTMERSLDKKAQTLTDDVDGSERPAWQRLEQVASSKREVVKEVEAASCLNSQERASRGVKVPSQSRKQESEQIDVLLQRETALVEAATDRLRNLGISIPLGVTEG</sequence>
<reference evidence="9" key="1">
    <citation type="journal article" date="2020" name="Stud. Mycol.">
        <title>101 Dothideomycetes genomes: a test case for predicting lifestyles and emergence of pathogens.</title>
        <authorList>
            <person name="Haridas S."/>
            <person name="Albert R."/>
            <person name="Binder M."/>
            <person name="Bloem J."/>
            <person name="Labutti K."/>
            <person name="Salamov A."/>
            <person name="Andreopoulos B."/>
            <person name="Baker S."/>
            <person name="Barry K."/>
            <person name="Bills G."/>
            <person name="Bluhm B."/>
            <person name="Cannon C."/>
            <person name="Castanera R."/>
            <person name="Culley D."/>
            <person name="Daum C."/>
            <person name="Ezra D."/>
            <person name="Gonzalez J."/>
            <person name="Henrissat B."/>
            <person name="Kuo A."/>
            <person name="Liang C."/>
            <person name="Lipzen A."/>
            <person name="Lutzoni F."/>
            <person name="Magnuson J."/>
            <person name="Mondo S."/>
            <person name="Nolan M."/>
            <person name="Ohm R."/>
            <person name="Pangilinan J."/>
            <person name="Park H.-J."/>
            <person name="Ramirez L."/>
            <person name="Alfaro M."/>
            <person name="Sun H."/>
            <person name="Tritt A."/>
            <person name="Yoshinaga Y."/>
            <person name="Zwiers L.-H."/>
            <person name="Turgeon B."/>
            <person name="Goodwin S."/>
            <person name="Spatafora J."/>
            <person name="Crous P."/>
            <person name="Grigoriev I."/>
        </authorList>
    </citation>
    <scope>NUCLEOTIDE SEQUENCE</scope>
    <source>
        <strain evidence="9">CBS 627.86</strain>
    </source>
</reference>
<evidence type="ECO:0008006" key="11">
    <source>
        <dbReference type="Google" id="ProtNLM"/>
    </source>
</evidence>
<dbReference type="Proteomes" id="UP000799770">
    <property type="component" value="Unassembled WGS sequence"/>
</dbReference>
<feature type="region of interest" description="Disordered" evidence="8">
    <location>
        <begin position="684"/>
        <end position="711"/>
    </location>
</feature>
<evidence type="ECO:0000256" key="6">
    <source>
        <dbReference type="ARBA" id="ARBA00023132"/>
    </source>
</evidence>
<accession>A0A6A5Z5U7</accession>
<dbReference type="PANTHER" id="PTHR13257:SF0">
    <property type="entry name" value="NUCLEAR PORE COMPLEX PROTEIN NUP88"/>
    <property type="match status" value="1"/>
</dbReference>
<evidence type="ECO:0000256" key="8">
    <source>
        <dbReference type="SAM" id="MobiDB-lite"/>
    </source>
</evidence>
<dbReference type="GO" id="GO:0005643">
    <property type="term" value="C:nuclear pore"/>
    <property type="evidence" value="ECO:0007669"/>
    <property type="project" value="UniProtKB-SubCell"/>
</dbReference>
<dbReference type="InterPro" id="IPR036322">
    <property type="entry name" value="WD40_repeat_dom_sf"/>
</dbReference>
<dbReference type="GO" id="GO:0006606">
    <property type="term" value="P:protein import into nucleus"/>
    <property type="evidence" value="ECO:0007669"/>
    <property type="project" value="TreeGrafter"/>
</dbReference>
<dbReference type="GO" id="GO:0000055">
    <property type="term" value="P:ribosomal large subunit export from nucleus"/>
    <property type="evidence" value="ECO:0007669"/>
    <property type="project" value="InterPro"/>
</dbReference>